<dbReference type="CDD" id="cd06088">
    <property type="entry name" value="KOW_RPL14"/>
    <property type="match status" value="1"/>
</dbReference>
<comment type="caution">
    <text evidence="3">The sequence shown here is derived from an EMBL/GenBank/DDBJ whole genome shotgun (WGS) entry which is preliminary data.</text>
</comment>
<dbReference type="InterPro" id="IPR008991">
    <property type="entry name" value="Translation_prot_SH3-like_sf"/>
</dbReference>
<dbReference type="Proteomes" id="UP001600894">
    <property type="component" value="Unassembled WGS sequence"/>
</dbReference>
<organism evidence="3 4">
    <name type="scientific">Enterocloster alcoholdehydrogenati</name>
    <dbReference type="NCBI Taxonomy" id="2547410"/>
    <lineage>
        <taxon>Bacteria</taxon>
        <taxon>Bacillati</taxon>
        <taxon>Bacillota</taxon>
        <taxon>Clostridia</taxon>
        <taxon>Lachnospirales</taxon>
        <taxon>Lachnospiraceae</taxon>
        <taxon>Enterocloster</taxon>
    </lineage>
</organism>
<keyword evidence="4" id="KW-1185">Reference proteome</keyword>
<dbReference type="EMBL" id="BAABXL010000001">
    <property type="protein sequence ID" value="GAA6270303.1"/>
    <property type="molecule type" value="Genomic_DNA"/>
</dbReference>
<keyword evidence="2" id="KW-0687">Ribonucleoprotein</keyword>
<evidence type="ECO:0008006" key="5">
    <source>
        <dbReference type="Google" id="ProtNLM"/>
    </source>
</evidence>
<evidence type="ECO:0000256" key="2">
    <source>
        <dbReference type="ARBA" id="ARBA00023274"/>
    </source>
</evidence>
<dbReference type="SUPFAM" id="SSF50104">
    <property type="entry name" value="Translation proteins SH3-like domain"/>
    <property type="match status" value="1"/>
</dbReference>
<evidence type="ECO:0000256" key="1">
    <source>
        <dbReference type="ARBA" id="ARBA00022980"/>
    </source>
</evidence>
<protein>
    <recommendedName>
        <fullName evidence="5">RNA-binding protein</fullName>
    </recommendedName>
</protein>
<evidence type="ECO:0000313" key="4">
    <source>
        <dbReference type="Proteomes" id="UP001600894"/>
    </source>
</evidence>
<gene>
    <name evidence="3" type="ORF">F130042H8_33630</name>
</gene>
<sequence>MAEMKTACLVKSLAGHDKDEYYIIIRVQGEYAYLSDGRKHPLNRPKRKNIKHLQPVNEYDGILREKLTGGRPAEDEEIARWIRSRISSRRERKCQKQT</sequence>
<dbReference type="RefSeq" id="WP_176254951.1">
    <property type="nucleotide sequence ID" value="NZ_BAABXL010000001.1"/>
</dbReference>
<name>A0ABQ0B1Z7_9FIRM</name>
<proteinExistence type="predicted"/>
<accession>A0ABQ0B1Z7</accession>
<keyword evidence="1" id="KW-0689">Ribosomal protein</keyword>
<evidence type="ECO:0000313" key="3">
    <source>
        <dbReference type="EMBL" id="GAA6270303.1"/>
    </source>
</evidence>
<dbReference type="InterPro" id="IPR041985">
    <property type="entry name" value="Ribosomal_eL14_KOW"/>
</dbReference>
<reference evidence="3 4" key="1">
    <citation type="submission" date="2024-04" db="EMBL/GenBank/DDBJ databases">
        <title>Defined microbial consortia suppress multidrug-resistant proinflammatory Enterobacteriaceae via ecological control.</title>
        <authorList>
            <person name="Furuichi M."/>
            <person name="Kawaguchi T."/>
            <person name="Pust M."/>
            <person name="Yasuma K."/>
            <person name="Plichta D."/>
            <person name="Hasegawa N."/>
            <person name="Ohya T."/>
            <person name="Bhattarai S."/>
            <person name="Sasajima S."/>
            <person name="Aoto Y."/>
            <person name="Tuganbaev T."/>
            <person name="Yaginuma M."/>
            <person name="Ueda M."/>
            <person name="Okahashi N."/>
            <person name="Amafuji K."/>
            <person name="Kiridooshi Y."/>
            <person name="Sugita K."/>
            <person name="Strazar M."/>
            <person name="Skelly A."/>
            <person name="Suda W."/>
            <person name="Hattori M."/>
            <person name="Nakamoto N."/>
            <person name="Caballero S."/>
            <person name="Norman J."/>
            <person name="Olle B."/>
            <person name="Tanoue T."/>
            <person name="Arita M."/>
            <person name="Bucci V."/>
            <person name="Atarashi K."/>
            <person name="Xavier R."/>
            <person name="Honda K."/>
        </authorList>
    </citation>
    <scope>NUCLEOTIDE SEQUENCE [LARGE SCALE GENOMIC DNA]</scope>
    <source>
        <strain evidence="4">f13</strain>
    </source>
</reference>